<comment type="caution">
    <text evidence="1">The sequence shown here is derived from an EMBL/GenBank/DDBJ whole genome shotgun (WGS) entry which is preliminary data.</text>
</comment>
<dbReference type="Pfam" id="PF17645">
    <property type="entry name" value="Amdase"/>
    <property type="match status" value="1"/>
</dbReference>
<dbReference type="InterPro" id="IPR026286">
    <property type="entry name" value="MaiA/AMDase"/>
</dbReference>
<dbReference type="RefSeq" id="WP_149821220.1">
    <property type="nucleotide sequence ID" value="NZ_VUOA01000037.1"/>
</dbReference>
<evidence type="ECO:0000313" key="1">
    <source>
        <dbReference type="EMBL" id="KAA2235213.1"/>
    </source>
</evidence>
<dbReference type="OrthoDB" id="483160at2"/>
<dbReference type="EMBL" id="VUOA01000037">
    <property type="protein sequence ID" value="KAA2235213.1"/>
    <property type="molecule type" value="Genomic_DNA"/>
</dbReference>
<accession>A0A5B2V6Q9</accession>
<dbReference type="PANTHER" id="PTHR40267:SF1">
    <property type="entry name" value="BLR3294 PROTEIN"/>
    <property type="match status" value="1"/>
</dbReference>
<evidence type="ECO:0000313" key="2">
    <source>
        <dbReference type="Proteomes" id="UP000323142"/>
    </source>
</evidence>
<dbReference type="InterPro" id="IPR053714">
    <property type="entry name" value="Iso_Racemase_Enz_sf"/>
</dbReference>
<protein>
    <recommendedName>
        <fullName evidence="3">Maleate isomerase</fullName>
    </recommendedName>
</protein>
<dbReference type="Gene3D" id="3.40.50.12500">
    <property type="match status" value="1"/>
</dbReference>
<proteinExistence type="predicted"/>
<dbReference type="AlphaFoldDB" id="A0A5B2V6Q9"/>
<dbReference type="Proteomes" id="UP000323142">
    <property type="component" value="Unassembled WGS sequence"/>
</dbReference>
<gene>
    <name evidence="1" type="ORF">F0L46_20940</name>
</gene>
<organism evidence="1 2">
    <name type="scientific">Salinarimonas soli</name>
    <dbReference type="NCBI Taxonomy" id="1638099"/>
    <lineage>
        <taxon>Bacteria</taxon>
        <taxon>Pseudomonadati</taxon>
        <taxon>Pseudomonadota</taxon>
        <taxon>Alphaproteobacteria</taxon>
        <taxon>Hyphomicrobiales</taxon>
        <taxon>Salinarimonadaceae</taxon>
        <taxon>Salinarimonas</taxon>
    </lineage>
</organism>
<evidence type="ECO:0008006" key="3">
    <source>
        <dbReference type="Google" id="ProtNLM"/>
    </source>
</evidence>
<reference evidence="1 2" key="2">
    <citation type="submission" date="2019-09" db="EMBL/GenBank/DDBJ databases">
        <authorList>
            <person name="Jin C."/>
        </authorList>
    </citation>
    <scope>NUCLEOTIDE SEQUENCE [LARGE SCALE GENOMIC DNA]</scope>
    <source>
        <strain evidence="1 2">BN140002</strain>
    </source>
</reference>
<name>A0A5B2V6Q9_9HYPH</name>
<dbReference type="PANTHER" id="PTHR40267">
    <property type="entry name" value="BLR3294 PROTEIN"/>
    <property type="match status" value="1"/>
</dbReference>
<reference evidence="1 2" key="1">
    <citation type="submission" date="2019-09" db="EMBL/GenBank/DDBJ databases">
        <title>Salinarimonas rosea gen. nov., sp. nov., a new member of the a-2 subgroup of the Proteobacteria.</title>
        <authorList>
            <person name="Liu J."/>
        </authorList>
    </citation>
    <scope>NUCLEOTIDE SEQUENCE [LARGE SCALE GENOMIC DNA]</scope>
    <source>
        <strain evidence="1 2">BN140002</strain>
    </source>
</reference>
<keyword evidence="2" id="KW-1185">Reference proteome</keyword>
<sequence length="257" mass="27653">MALEYAPRGLVGVLTPQANTTVEPEFGILWPAGIAMINARLTSARGTIEERLVDYYDRLDDAVAQFANAPIAAVAIACTGASYLVGAQREDEIVARLEERLGVAVITSAKAVVDALRVSGARRVGFVSPYPAGLTEASVGYWRERGIEAAEVASAAPDEGAFHPIYSMRASGAREALDALGGRNLDAVVMLGTGMPTLRPILERPRLGRAPVMSCMLCLAWRTVLQVEGRSPTQESLLAWIEASDWRPRFEERCAPV</sequence>